<evidence type="ECO:0000256" key="1">
    <source>
        <dbReference type="ARBA" id="ARBA00001954"/>
    </source>
</evidence>
<keyword evidence="3" id="KW-0223">Dioxygenase</keyword>
<dbReference type="InterPro" id="IPR024779">
    <property type="entry name" value="2OGFeDO_JBP1/TET_oxygenase_dom"/>
</dbReference>
<comment type="cofactor">
    <cofactor evidence="1">
        <name>Fe(2+)</name>
        <dbReference type="ChEBI" id="CHEBI:29033"/>
    </cofactor>
</comment>
<name>A0A5C3KA34_COPMA</name>
<keyword evidence="8" id="KW-1185">Reference proteome</keyword>
<gene>
    <name evidence="7" type="ORF">FA15DRAFT_564839</name>
</gene>
<keyword evidence="2" id="KW-0479">Metal-binding</keyword>
<evidence type="ECO:0000256" key="3">
    <source>
        <dbReference type="ARBA" id="ARBA00022964"/>
    </source>
</evidence>
<dbReference type="EMBL" id="ML210642">
    <property type="protein sequence ID" value="TFK16788.1"/>
    <property type="molecule type" value="Genomic_DNA"/>
</dbReference>
<protein>
    <recommendedName>
        <fullName evidence="6">2OGFeDO JBP1/TET oxygenase domain-containing protein</fullName>
    </recommendedName>
</protein>
<dbReference type="AlphaFoldDB" id="A0A5C3KA34"/>
<keyword evidence="5" id="KW-0408">Iron</keyword>
<dbReference type="OrthoDB" id="3200752at2759"/>
<organism evidence="7 8">
    <name type="scientific">Coprinopsis marcescibilis</name>
    <name type="common">Agaric fungus</name>
    <name type="synonym">Psathyrella marcescibilis</name>
    <dbReference type="NCBI Taxonomy" id="230819"/>
    <lineage>
        <taxon>Eukaryota</taxon>
        <taxon>Fungi</taxon>
        <taxon>Dikarya</taxon>
        <taxon>Basidiomycota</taxon>
        <taxon>Agaricomycotina</taxon>
        <taxon>Agaricomycetes</taxon>
        <taxon>Agaricomycetidae</taxon>
        <taxon>Agaricales</taxon>
        <taxon>Agaricineae</taxon>
        <taxon>Psathyrellaceae</taxon>
        <taxon>Coprinopsis</taxon>
    </lineage>
</organism>
<evidence type="ECO:0000313" key="7">
    <source>
        <dbReference type="EMBL" id="TFK16788.1"/>
    </source>
</evidence>
<feature type="domain" description="2OGFeDO JBP1/TET oxygenase" evidence="6">
    <location>
        <begin position="69"/>
        <end position="210"/>
    </location>
</feature>
<evidence type="ECO:0000256" key="4">
    <source>
        <dbReference type="ARBA" id="ARBA00023002"/>
    </source>
</evidence>
<dbReference type="Gene3D" id="3.60.130.30">
    <property type="match status" value="1"/>
</dbReference>
<proteinExistence type="predicted"/>
<dbReference type="Proteomes" id="UP000307440">
    <property type="component" value="Unassembled WGS sequence"/>
</dbReference>
<dbReference type="Pfam" id="PF12851">
    <property type="entry name" value="Tet_JBP"/>
    <property type="match status" value="1"/>
</dbReference>
<dbReference type="GO" id="GO:0051213">
    <property type="term" value="F:dioxygenase activity"/>
    <property type="evidence" value="ECO:0007669"/>
    <property type="project" value="UniProtKB-KW"/>
</dbReference>
<feature type="non-terminal residue" evidence="7">
    <location>
        <position position="212"/>
    </location>
</feature>
<evidence type="ECO:0000256" key="2">
    <source>
        <dbReference type="ARBA" id="ARBA00022723"/>
    </source>
</evidence>
<reference evidence="7 8" key="1">
    <citation type="journal article" date="2019" name="Nat. Ecol. Evol.">
        <title>Megaphylogeny resolves global patterns of mushroom evolution.</title>
        <authorList>
            <person name="Varga T."/>
            <person name="Krizsan K."/>
            <person name="Foldi C."/>
            <person name="Dima B."/>
            <person name="Sanchez-Garcia M."/>
            <person name="Sanchez-Ramirez S."/>
            <person name="Szollosi G.J."/>
            <person name="Szarkandi J.G."/>
            <person name="Papp V."/>
            <person name="Albert L."/>
            <person name="Andreopoulos W."/>
            <person name="Angelini C."/>
            <person name="Antonin V."/>
            <person name="Barry K.W."/>
            <person name="Bougher N.L."/>
            <person name="Buchanan P."/>
            <person name="Buyck B."/>
            <person name="Bense V."/>
            <person name="Catcheside P."/>
            <person name="Chovatia M."/>
            <person name="Cooper J."/>
            <person name="Damon W."/>
            <person name="Desjardin D."/>
            <person name="Finy P."/>
            <person name="Geml J."/>
            <person name="Haridas S."/>
            <person name="Hughes K."/>
            <person name="Justo A."/>
            <person name="Karasinski D."/>
            <person name="Kautmanova I."/>
            <person name="Kiss B."/>
            <person name="Kocsube S."/>
            <person name="Kotiranta H."/>
            <person name="LaButti K.M."/>
            <person name="Lechner B.E."/>
            <person name="Liimatainen K."/>
            <person name="Lipzen A."/>
            <person name="Lukacs Z."/>
            <person name="Mihaltcheva S."/>
            <person name="Morgado L.N."/>
            <person name="Niskanen T."/>
            <person name="Noordeloos M.E."/>
            <person name="Ohm R.A."/>
            <person name="Ortiz-Santana B."/>
            <person name="Ovrebo C."/>
            <person name="Racz N."/>
            <person name="Riley R."/>
            <person name="Savchenko A."/>
            <person name="Shiryaev A."/>
            <person name="Soop K."/>
            <person name="Spirin V."/>
            <person name="Szebenyi C."/>
            <person name="Tomsovsky M."/>
            <person name="Tulloss R.E."/>
            <person name="Uehling J."/>
            <person name="Grigoriev I.V."/>
            <person name="Vagvolgyi C."/>
            <person name="Papp T."/>
            <person name="Martin F.M."/>
            <person name="Miettinen O."/>
            <person name="Hibbett D.S."/>
            <person name="Nagy L.G."/>
        </authorList>
    </citation>
    <scope>NUCLEOTIDE SEQUENCE [LARGE SCALE GENOMIC DNA]</scope>
    <source>
        <strain evidence="7 8">CBS 121175</strain>
    </source>
</reference>
<feature type="non-terminal residue" evidence="7">
    <location>
        <position position="1"/>
    </location>
</feature>
<accession>A0A5C3KA34</accession>
<evidence type="ECO:0000259" key="6">
    <source>
        <dbReference type="Pfam" id="PF12851"/>
    </source>
</evidence>
<evidence type="ECO:0000256" key="5">
    <source>
        <dbReference type="ARBA" id="ARBA00023004"/>
    </source>
</evidence>
<sequence>ALKRLGSSLHSPLRINKKSTNWCDKPKYFWDSRKCEIKPGNIILSPCKFPSGHRVSSKPGPFGSLIEGGSVGQAFLREILEFMALMGSHLALVSPDLFKHQLRLLKAMINALANKFTRPNVMKELLCLWPSPFSRVAVISNRETILHRDMQGGQNLCDILSTVGQYEDGRFEVSLLGLQSVYNLGCMIALLGFALQHGAAKVNGERVSFAGF</sequence>
<keyword evidence="4" id="KW-0560">Oxidoreductase</keyword>
<dbReference type="GO" id="GO:0046872">
    <property type="term" value="F:metal ion binding"/>
    <property type="evidence" value="ECO:0007669"/>
    <property type="project" value="UniProtKB-KW"/>
</dbReference>
<evidence type="ECO:0000313" key="8">
    <source>
        <dbReference type="Proteomes" id="UP000307440"/>
    </source>
</evidence>
<dbReference type="STRING" id="230819.A0A5C3KA34"/>